<keyword evidence="1" id="KW-0597">Phosphoprotein</keyword>
<dbReference type="SUPFAM" id="SSF49879">
    <property type="entry name" value="SMAD/FHA domain"/>
    <property type="match status" value="1"/>
</dbReference>
<evidence type="ECO:0000256" key="2">
    <source>
        <dbReference type="SAM" id="MobiDB-lite"/>
    </source>
</evidence>
<evidence type="ECO:0000313" key="5">
    <source>
        <dbReference type="Proteomes" id="UP001501237"/>
    </source>
</evidence>
<organism evidence="4 5">
    <name type="scientific">Actinocorallia longicatena</name>
    <dbReference type="NCBI Taxonomy" id="111803"/>
    <lineage>
        <taxon>Bacteria</taxon>
        <taxon>Bacillati</taxon>
        <taxon>Actinomycetota</taxon>
        <taxon>Actinomycetes</taxon>
        <taxon>Streptosporangiales</taxon>
        <taxon>Thermomonosporaceae</taxon>
        <taxon>Actinocorallia</taxon>
    </lineage>
</organism>
<dbReference type="RefSeq" id="WP_344822092.1">
    <property type="nucleotide sequence ID" value="NZ_BAAAUV010000002.1"/>
</dbReference>
<feature type="region of interest" description="Disordered" evidence="2">
    <location>
        <begin position="165"/>
        <end position="207"/>
    </location>
</feature>
<dbReference type="Gene3D" id="2.60.200.20">
    <property type="match status" value="1"/>
</dbReference>
<comment type="caution">
    <text evidence="4">The sequence shown here is derived from an EMBL/GenBank/DDBJ whole genome shotgun (WGS) entry which is preliminary data.</text>
</comment>
<dbReference type="PROSITE" id="PS50006">
    <property type="entry name" value="FHA_DOMAIN"/>
    <property type="match status" value="1"/>
</dbReference>
<dbReference type="EMBL" id="BAAAUV010000002">
    <property type="protein sequence ID" value="GAA3196645.1"/>
    <property type="molecule type" value="Genomic_DNA"/>
</dbReference>
<protein>
    <recommendedName>
        <fullName evidence="3">FHA domain-containing protein</fullName>
    </recommendedName>
</protein>
<dbReference type="SMART" id="SM00240">
    <property type="entry name" value="FHA"/>
    <property type="match status" value="1"/>
</dbReference>
<evidence type="ECO:0000259" key="3">
    <source>
        <dbReference type="PROSITE" id="PS50006"/>
    </source>
</evidence>
<accession>A0ABP6PYK7</accession>
<dbReference type="InterPro" id="IPR000253">
    <property type="entry name" value="FHA_dom"/>
</dbReference>
<dbReference type="InterPro" id="IPR008984">
    <property type="entry name" value="SMAD_FHA_dom_sf"/>
</dbReference>
<sequence>MNQAVSNGTGAVVRPLRGEGIVARQNGLLMVCDGTDADAEKLLGVLNEVAARGGSGRDLAHRVALVLSSNMSEQHACAVAGPVQGGVAVLVSGAATAMVTGPGGEVRLDGRDALTWTDRFIGGRVDQVELRLPGAGGSDTRWRLDSGIVPGGGLQCLFAPMHPPAAHGHGHGHGHEVEGPTARAPQNVEGPTGRPDAPPRIGDAPVDLRPRRPQVVANVTLAEDIREQPFESVLLIPSEQPPAPAPPAAAPMPDSRPLVWGADCKNGHFNDPRVQYCGVCGIAMVQMSLIPRQSARPPLGVLLLDDGMTLRLDTDYVIGRSPEPAPEVVAGRARPVRLTDAEGSVSRRHIKISLNQWDVQLTDLGSVNGTFLKEPDMPQRQLQRGETVMVPPGSVIQVGAQRSFRYESNRKR</sequence>
<evidence type="ECO:0000313" key="4">
    <source>
        <dbReference type="EMBL" id="GAA3196645.1"/>
    </source>
</evidence>
<keyword evidence="5" id="KW-1185">Reference proteome</keyword>
<reference evidence="5" key="1">
    <citation type="journal article" date="2019" name="Int. J. Syst. Evol. Microbiol.">
        <title>The Global Catalogue of Microorganisms (GCM) 10K type strain sequencing project: providing services to taxonomists for standard genome sequencing and annotation.</title>
        <authorList>
            <consortium name="The Broad Institute Genomics Platform"/>
            <consortium name="The Broad Institute Genome Sequencing Center for Infectious Disease"/>
            <person name="Wu L."/>
            <person name="Ma J."/>
        </authorList>
    </citation>
    <scope>NUCLEOTIDE SEQUENCE [LARGE SCALE GENOMIC DNA]</scope>
    <source>
        <strain evidence="5">JCM 9377</strain>
    </source>
</reference>
<feature type="domain" description="FHA" evidence="3">
    <location>
        <begin position="316"/>
        <end position="377"/>
    </location>
</feature>
<gene>
    <name evidence="4" type="ORF">GCM10010468_07360</name>
</gene>
<dbReference type="Pfam" id="PF00498">
    <property type="entry name" value="FHA"/>
    <property type="match status" value="1"/>
</dbReference>
<name>A0ABP6PYK7_9ACTN</name>
<proteinExistence type="predicted"/>
<evidence type="ECO:0000256" key="1">
    <source>
        <dbReference type="ARBA" id="ARBA00022553"/>
    </source>
</evidence>
<dbReference type="CDD" id="cd00060">
    <property type="entry name" value="FHA"/>
    <property type="match status" value="1"/>
</dbReference>
<dbReference type="Proteomes" id="UP001501237">
    <property type="component" value="Unassembled WGS sequence"/>
</dbReference>